<dbReference type="EMBL" id="MU806492">
    <property type="protein sequence ID" value="KAJ3834728.1"/>
    <property type="molecule type" value="Genomic_DNA"/>
</dbReference>
<keyword evidence="3" id="KW-1185">Reference proteome</keyword>
<name>A0AA38P1S1_9AGAR</name>
<accession>A0AA38P1S1</accession>
<dbReference type="Proteomes" id="UP001163846">
    <property type="component" value="Unassembled WGS sequence"/>
</dbReference>
<comment type="caution">
    <text evidence="2">The sequence shown here is derived from an EMBL/GenBank/DDBJ whole genome shotgun (WGS) entry which is preliminary data.</text>
</comment>
<protein>
    <submittedName>
        <fullName evidence="2">Uncharacterized protein</fullName>
    </submittedName>
</protein>
<evidence type="ECO:0000313" key="2">
    <source>
        <dbReference type="EMBL" id="KAJ3834728.1"/>
    </source>
</evidence>
<dbReference type="AlphaFoldDB" id="A0AA38P1S1"/>
<reference evidence="2" key="1">
    <citation type="submission" date="2022-08" db="EMBL/GenBank/DDBJ databases">
        <authorList>
            <consortium name="DOE Joint Genome Institute"/>
            <person name="Min B."/>
            <person name="Riley R."/>
            <person name="Sierra-Patev S."/>
            <person name="Naranjo-Ortiz M."/>
            <person name="Looney B."/>
            <person name="Konkel Z."/>
            <person name="Slot J.C."/>
            <person name="Sakamoto Y."/>
            <person name="Steenwyk J.L."/>
            <person name="Rokas A."/>
            <person name="Carro J."/>
            <person name="Camarero S."/>
            <person name="Ferreira P."/>
            <person name="Molpeceres G."/>
            <person name="Ruiz-Duenas F.J."/>
            <person name="Serrano A."/>
            <person name="Henrissat B."/>
            <person name="Drula E."/>
            <person name="Hughes K.W."/>
            <person name="Mata J.L."/>
            <person name="Ishikawa N.K."/>
            <person name="Vargas-Isla R."/>
            <person name="Ushijima S."/>
            <person name="Smith C.A."/>
            <person name="Ahrendt S."/>
            <person name="Andreopoulos W."/>
            <person name="He G."/>
            <person name="Labutti K."/>
            <person name="Lipzen A."/>
            <person name="Ng V."/>
            <person name="Sandor L."/>
            <person name="Barry K."/>
            <person name="Martinez A.T."/>
            <person name="Xiao Y."/>
            <person name="Gibbons J.G."/>
            <person name="Terashima K."/>
            <person name="Hibbett D.S."/>
            <person name="Grigoriev I.V."/>
        </authorList>
    </citation>
    <scope>NUCLEOTIDE SEQUENCE</scope>
    <source>
        <strain evidence="2">TFB9207</strain>
    </source>
</reference>
<evidence type="ECO:0000256" key="1">
    <source>
        <dbReference type="SAM" id="MobiDB-lite"/>
    </source>
</evidence>
<proteinExistence type="predicted"/>
<evidence type="ECO:0000313" key="3">
    <source>
        <dbReference type="Proteomes" id="UP001163846"/>
    </source>
</evidence>
<gene>
    <name evidence="2" type="ORF">F5878DRAFT_343763</name>
</gene>
<organism evidence="2 3">
    <name type="scientific">Lentinula raphanica</name>
    <dbReference type="NCBI Taxonomy" id="153919"/>
    <lineage>
        <taxon>Eukaryota</taxon>
        <taxon>Fungi</taxon>
        <taxon>Dikarya</taxon>
        <taxon>Basidiomycota</taxon>
        <taxon>Agaricomycotina</taxon>
        <taxon>Agaricomycetes</taxon>
        <taxon>Agaricomycetidae</taxon>
        <taxon>Agaricales</taxon>
        <taxon>Marasmiineae</taxon>
        <taxon>Omphalotaceae</taxon>
        <taxon>Lentinula</taxon>
    </lineage>
</organism>
<feature type="region of interest" description="Disordered" evidence="1">
    <location>
        <begin position="56"/>
        <end position="96"/>
    </location>
</feature>
<sequence>MKASSIMFRAGVAVEVLVLILVPLLSFCDAIPVSARRRNRELSLYIVFVQVPPGHTQGAPRAPSAHRSPSGSPPPYHHNDEIFETPDPAADSPLPRYEDGPGSMLVTAFPFEETPPTYRLVPNNNSHTNSPLPSLLIYHYIDYPDYPAGSDFQSYHLIHPDHENYPEETEKVLQLQQVREEVNEMLFIYTRQDDIKDIATEQFRAQCHGHVTGNRIIYAHRWYPSYSLEPGAEVHAKIKTKVFDEMNGRALRTEEWLVTVKQNPEGGVQGAKVKDVEGAVYPTL</sequence>